<proteinExistence type="predicted"/>
<sequence>RWSPLFRKGIPAVWASDIERLIRIDGVSAERIRAVVDWLPSDDGRDSSGSWKGWRTNILSGKKLREKFDKLEIAMQPKEVSSGLDANGIR</sequence>
<protein>
    <submittedName>
        <fullName evidence="1">Uncharacterized protein</fullName>
    </submittedName>
</protein>
<accession>A0A0F8XM05</accession>
<dbReference type="AlphaFoldDB" id="A0A0F8XM05"/>
<dbReference type="EMBL" id="LAZR01058340">
    <property type="protein sequence ID" value="KKK70102.1"/>
    <property type="molecule type" value="Genomic_DNA"/>
</dbReference>
<evidence type="ECO:0000313" key="1">
    <source>
        <dbReference type="EMBL" id="KKK70102.1"/>
    </source>
</evidence>
<feature type="non-terminal residue" evidence="1">
    <location>
        <position position="1"/>
    </location>
</feature>
<gene>
    <name evidence="1" type="ORF">LCGC14_2927370</name>
</gene>
<name>A0A0F8XM05_9ZZZZ</name>
<reference evidence="1" key="1">
    <citation type="journal article" date="2015" name="Nature">
        <title>Complex archaea that bridge the gap between prokaryotes and eukaryotes.</title>
        <authorList>
            <person name="Spang A."/>
            <person name="Saw J.H."/>
            <person name="Jorgensen S.L."/>
            <person name="Zaremba-Niedzwiedzka K."/>
            <person name="Martijn J."/>
            <person name="Lind A.E."/>
            <person name="van Eijk R."/>
            <person name="Schleper C."/>
            <person name="Guy L."/>
            <person name="Ettema T.J."/>
        </authorList>
    </citation>
    <scope>NUCLEOTIDE SEQUENCE</scope>
</reference>
<comment type="caution">
    <text evidence="1">The sequence shown here is derived from an EMBL/GenBank/DDBJ whole genome shotgun (WGS) entry which is preliminary data.</text>
</comment>
<organism evidence="1">
    <name type="scientific">marine sediment metagenome</name>
    <dbReference type="NCBI Taxonomy" id="412755"/>
    <lineage>
        <taxon>unclassified sequences</taxon>
        <taxon>metagenomes</taxon>
        <taxon>ecological metagenomes</taxon>
    </lineage>
</organism>